<dbReference type="Pfam" id="PF02589">
    <property type="entry name" value="LUD_dom"/>
    <property type="match status" value="1"/>
</dbReference>
<dbReference type="OrthoDB" id="5241828at2"/>
<dbReference type="InterPro" id="IPR037171">
    <property type="entry name" value="NagB/RpiA_transferase-like"/>
</dbReference>
<dbReference type="PANTHER" id="PTHR47153">
    <property type="entry name" value="LACTATE UTILIZATION PROTEIN B"/>
    <property type="match status" value="1"/>
</dbReference>
<dbReference type="Gene3D" id="1.10.1060.10">
    <property type="entry name" value="Alpha-helical ferredoxin"/>
    <property type="match status" value="1"/>
</dbReference>
<evidence type="ECO:0000259" key="8">
    <source>
        <dbReference type="PROSITE" id="PS51379"/>
    </source>
</evidence>
<dbReference type="InterPro" id="IPR017896">
    <property type="entry name" value="4Fe4S_Fe-S-bd"/>
</dbReference>
<dbReference type="GO" id="GO:0006089">
    <property type="term" value="P:lactate metabolic process"/>
    <property type="evidence" value="ECO:0007669"/>
    <property type="project" value="InterPro"/>
</dbReference>
<evidence type="ECO:0000256" key="6">
    <source>
        <dbReference type="ARBA" id="ARBA00023004"/>
    </source>
</evidence>
<name>G7WJP4_DESOD</name>
<keyword evidence="6" id="KW-0408">Iron</keyword>
<evidence type="ECO:0000256" key="2">
    <source>
        <dbReference type="ARBA" id="ARBA00022485"/>
    </source>
</evidence>
<dbReference type="InterPro" id="IPR003741">
    <property type="entry name" value="LUD_dom"/>
</dbReference>
<evidence type="ECO:0000256" key="5">
    <source>
        <dbReference type="ARBA" id="ARBA00022982"/>
    </source>
</evidence>
<keyword evidence="5" id="KW-0249">Electron transport</keyword>
<dbReference type="GO" id="GO:0051539">
    <property type="term" value="F:4 iron, 4 sulfur cluster binding"/>
    <property type="evidence" value="ECO:0007669"/>
    <property type="project" value="UniProtKB-KW"/>
</dbReference>
<dbReference type="SUPFAM" id="SSF100950">
    <property type="entry name" value="NagB/RpiA/CoA transferase-like"/>
    <property type="match status" value="1"/>
</dbReference>
<dbReference type="InterPro" id="IPR004017">
    <property type="entry name" value="Cys_rich_dom"/>
</dbReference>
<gene>
    <name evidence="9" type="ordered locus">Desor_5090</name>
</gene>
<dbReference type="STRING" id="768706.Desor_5090"/>
<dbReference type="InterPro" id="IPR004452">
    <property type="entry name" value="LutB/LldF"/>
</dbReference>
<evidence type="ECO:0000313" key="10">
    <source>
        <dbReference type="Proteomes" id="UP000006346"/>
    </source>
</evidence>
<dbReference type="PATRIC" id="fig|768706.3.peg.5184"/>
<dbReference type="Gene3D" id="3.40.50.10420">
    <property type="entry name" value="NagB/RpiA/CoA transferase-like"/>
    <property type="match status" value="1"/>
</dbReference>
<organism evidence="9 10">
    <name type="scientific">Desulfosporosinus orientis (strain ATCC 19365 / DSM 765 / NCIMB 8382 / VKM B-1628 / Singapore I)</name>
    <name type="common">Desulfotomaculum orientis</name>
    <dbReference type="NCBI Taxonomy" id="768706"/>
    <lineage>
        <taxon>Bacteria</taxon>
        <taxon>Bacillati</taxon>
        <taxon>Bacillota</taxon>
        <taxon>Clostridia</taxon>
        <taxon>Eubacteriales</taxon>
        <taxon>Desulfitobacteriaceae</taxon>
        <taxon>Desulfosporosinus</taxon>
    </lineage>
</organism>
<dbReference type="RefSeq" id="WP_014187285.1">
    <property type="nucleotide sequence ID" value="NC_016584.1"/>
</dbReference>
<evidence type="ECO:0000256" key="7">
    <source>
        <dbReference type="ARBA" id="ARBA00023014"/>
    </source>
</evidence>
<dbReference type="HOGENOM" id="CLU_023081_5_0_9"/>
<keyword evidence="2" id="KW-0004">4Fe-4S</keyword>
<dbReference type="KEGG" id="dor:Desor_5090"/>
<proteinExistence type="predicted"/>
<keyword evidence="3" id="KW-0479">Metal-binding</keyword>
<dbReference type="Pfam" id="PF02754">
    <property type="entry name" value="CCG"/>
    <property type="match status" value="2"/>
</dbReference>
<evidence type="ECO:0000256" key="3">
    <source>
        <dbReference type="ARBA" id="ARBA00022723"/>
    </source>
</evidence>
<dbReference type="GO" id="GO:0016491">
    <property type="term" value="F:oxidoreductase activity"/>
    <property type="evidence" value="ECO:0007669"/>
    <property type="project" value="UniProtKB-ARBA"/>
</dbReference>
<accession>G7WJP4</accession>
<reference evidence="9 10" key="2">
    <citation type="journal article" date="2012" name="J. Bacteriol.">
        <title>Complete genome sequences of Desulfosporosinus orientis DSM765T, Desulfosporosinus youngiae DSM17734T, Desulfosporosinus meridiei DSM13257T, and Desulfosporosinus acidiphilus DSM22704T.</title>
        <authorList>
            <person name="Pester M."/>
            <person name="Brambilla E."/>
            <person name="Alazard D."/>
            <person name="Rattei T."/>
            <person name="Weinmaier T."/>
            <person name="Han J."/>
            <person name="Lucas S."/>
            <person name="Lapidus A."/>
            <person name="Cheng J.F."/>
            <person name="Goodwin L."/>
            <person name="Pitluck S."/>
            <person name="Peters L."/>
            <person name="Ovchinnikova G."/>
            <person name="Teshima H."/>
            <person name="Detter J.C."/>
            <person name="Han C.S."/>
            <person name="Tapia R."/>
            <person name="Land M.L."/>
            <person name="Hauser L."/>
            <person name="Kyrpides N.C."/>
            <person name="Ivanova N.N."/>
            <person name="Pagani I."/>
            <person name="Huntmann M."/>
            <person name="Wei C.L."/>
            <person name="Davenport K.W."/>
            <person name="Daligault H."/>
            <person name="Chain P.S."/>
            <person name="Chen A."/>
            <person name="Mavromatis K."/>
            <person name="Markowitz V."/>
            <person name="Szeto E."/>
            <person name="Mikhailova N."/>
            <person name="Pati A."/>
            <person name="Wagner M."/>
            <person name="Woyke T."/>
            <person name="Ollivier B."/>
            <person name="Klenk H.P."/>
            <person name="Spring S."/>
            <person name="Loy A."/>
        </authorList>
    </citation>
    <scope>NUCLEOTIDE SEQUENCE [LARGE SCALE GENOMIC DNA]</scope>
    <source>
        <strain evidence="10">ATCC 19365 / DSM 765 / NCIMB 8382 / VKM B-1628</strain>
    </source>
</reference>
<dbReference type="Proteomes" id="UP000006346">
    <property type="component" value="Chromosome"/>
</dbReference>
<evidence type="ECO:0000256" key="1">
    <source>
        <dbReference type="ARBA" id="ARBA00022448"/>
    </source>
</evidence>
<evidence type="ECO:0000313" key="9">
    <source>
        <dbReference type="EMBL" id="AET70481.1"/>
    </source>
</evidence>
<evidence type="ECO:0000256" key="4">
    <source>
        <dbReference type="ARBA" id="ARBA00022737"/>
    </source>
</evidence>
<protein>
    <recommendedName>
        <fullName evidence="8">4Fe-4S ferredoxin-type domain-containing protein</fullName>
    </recommendedName>
</protein>
<dbReference type="SUPFAM" id="SSF46548">
    <property type="entry name" value="alpha-helical ferredoxin"/>
    <property type="match status" value="1"/>
</dbReference>
<dbReference type="eggNOG" id="COG1139">
    <property type="taxonomic scope" value="Bacteria"/>
</dbReference>
<dbReference type="AlphaFoldDB" id="G7WJP4"/>
<keyword evidence="4" id="KW-0677">Repeat</keyword>
<dbReference type="PROSITE" id="PS00198">
    <property type="entry name" value="4FE4S_FER_1"/>
    <property type="match status" value="2"/>
</dbReference>
<keyword evidence="1" id="KW-0813">Transport</keyword>
<dbReference type="eggNOG" id="COG0247">
    <property type="taxonomic scope" value="Bacteria"/>
</dbReference>
<reference evidence="10" key="1">
    <citation type="submission" date="2011-11" db="EMBL/GenBank/DDBJ databases">
        <title>Complete sequence of Desulfosporosinus orientis DSM 765.</title>
        <authorList>
            <person name="Lucas S."/>
            <person name="Han J."/>
            <person name="Lapidus A."/>
            <person name="Cheng J.-F."/>
            <person name="Goodwin L."/>
            <person name="Pitluck S."/>
            <person name="Peters L."/>
            <person name="Ovchinnikova G."/>
            <person name="Teshima H."/>
            <person name="Detter J.C."/>
            <person name="Han C."/>
            <person name="Tapia R."/>
            <person name="Land M."/>
            <person name="Hauser L."/>
            <person name="Kyrpides N."/>
            <person name="Ivanova N."/>
            <person name="Pagani I."/>
            <person name="Pester M."/>
            <person name="Spring S."/>
            <person name="Ollivier B."/>
            <person name="Rattei T."/>
            <person name="Klenk H.-P."/>
            <person name="Wagner M."/>
            <person name="Loy A."/>
            <person name="Woyke T."/>
        </authorList>
    </citation>
    <scope>NUCLEOTIDE SEQUENCE [LARGE SCALE GENOMIC DNA]</scope>
    <source>
        <strain evidence="10">ATCC 19365 / DSM 765 / NCIMB 8382 / VKM B-1628</strain>
    </source>
</reference>
<dbReference type="InterPro" id="IPR009051">
    <property type="entry name" value="Helical_ferredxn"/>
</dbReference>
<dbReference type="Pfam" id="PF13183">
    <property type="entry name" value="Fer4_8"/>
    <property type="match status" value="1"/>
</dbReference>
<keyword evidence="7" id="KW-0411">Iron-sulfur</keyword>
<sequence>MGDQTHKIVKSKVSEGLHDMESRKGRFRAFDAIRPAMQKMVPNYPELSNNLRRIKAYSIDHLDDIIAQAKQSLEAKGCKVYLAETSAEAQTYIAGLIPEQGLVVKSKSNAGKEINISHYLEDRGVTVVETDLGDRINQLAKSEASHSLAPAIHIPIEKVTELFSQEEGRQLECSHEALVVSARKGLRDFLVKADVGISGANAIAADTGSVFVTENEGNIRAVSMMPKVHIVIAGVEKIVPTLEDAMQVIRAAAVYGVGQDVGTYVSVISGVSESLDPDLEEFTQGQGPREVHIVLLKNGRQDAIDVGFKESLYCINCGSCLNFCPVYAEVGGKYGYKYLGGRGLVFAAFHDALEKSEENGLSLCIGCQRCHTACPVQMATPEMLWKLRQNAVSQKGVGWKKDLVFSMLTKPKTLPMVSKLATTFGKLALKEGDKGMKSRLTFNSLGVTHDRTLPRFSGKSFMEIAKPKAIAKPVKTVGFYPGCVVNYTETDLGQALLHVLGENNVQVKLAKEDVCCGIPSVVSGDISHAKAMALKNIETYTAFDMDALVFVCPSCAVAFKEEYPKLFAEDSPELQAKISKLAEKVKDINEFLCQDIDLKLPQEKVTETVTYHDPCHLARSLDVKKEPRELLGKIPGLNFVEMQDADMCCGFGGSFSLSFYELSQRINEGKLKNVTETKASTLATSCPGCMVHFRDGIDQHHMQQKVSHVVQLLSQAYGRR</sequence>
<dbReference type="InterPro" id="IPR024185">
    <property type="entry name" value="FTHF_cligase-like_sf"/>
</dbReference>
<dbReference type="InterPro" id="IPR017900">
    <property type="entry name" value="4Fe4S_Fe_S_CS"/>
</dbReference>
<dbReference type="PROSITE" id="PS51379">
    <property type="entry name" value="4FE4S_FER_2"/>
    <property type="match status" value="2"/>
</dbReference>
<dbReference type="PANTHER" id="PTHR47153:SF2">
    <property type="entry name" value="LACTATE UTILIZATION PROTEIN B"/>
    <property type="match status" value="1"/>
</dbReference>
<feature type="domain" description="4Fe-4S ferredoxin-type" evidence="8">
    <location>
        <begin position="304"/>
        <end position="334"/>
    </location>
</feature>
<keyword evidence="10" id="KW-1185">Reference proteome</keyword>
<dbReference type="EMBL" id="CP003108">
    <property type="protein sequence ID" value="AET70481.1"/>
    <property type="molecule type" value="Genomic_DNA"/>
</dbReference>
<dbReference type="GO" id="GO:0046872">
    <property type="term" value="F:metal ion binding"/>
    <property type="evidence" value="ECO:0007669"/>
    <property type="project" value="UniProtKB-KW"/>
</dbReference>
<feature type="domain" description="4Fe-4S ferredoxin-type" evidence="8">
    <location>
        <begin position="354"/>
        <end position="384"/>
    </location>
</feature>